<dbReference type="Pfam" id="PF00179">
    <property type="entry name" value="UQ_con"/>
    <property type="match status" value="1"/>
</dbReference>
<proteinExistence type="inferred from homology"/>
<comment type="caution">
    <text evidence="6">The sequence shown here is derived from an EMBL/GenBank/DDBJ whole genome shotgun (WGS) entry which is preliminary data.</text>
</comment>
<reference evidence="6" key="1">
    <citation type="journal article" date="2020" name="Fungal Divers.">
        <title>Resolving the Mortierellaceae phylogeny through synthesis of multi-gene phylogenetics and phylogenomics.</title>
        <authorList>
            <person name="Vandepol N."/>
            <person name="Liber J."/>
            <person name="Desiro A."/>
            <person name="Na H."/>
            <person name="Kennedy M."/>
            <person name="Barry K."/>
            <person name="Grigoriev I.V."/>
            <person name="Miller A.N."/>
            <person name="O'Donnell K."/>
            <person name="Stajich J.E."/>
            <person name="Bonito G."/>
        </authorList>
    </citation>
    <scope>NUCLEOTIDE SEQUENCE</scope>
    <source>
        <strain evidence="6">NVP1</strain>
    </source>
</reference>
<dbReference type="InterPro" id="IPR050113">
    <property type="entry name" value="Ub_conjugating_enzyme"/>
</dbReference>
<keyword evidence="4" id="KW-0547">Nucleotide-binding</keyword>
<keyword evidence="4" id="KW-0067">ATP-binding</keyword>
<gene>
    <name evidence="6" type="primary">UBE2T</name>
    <name evidence="6" type="ORF">BG006_001419</name>
</gene>
<sequence length="80" mass="9317">MVRMKKELEELEDSPREGIICYPIDDDNITHLHAGGYPMEPPNCQFLTRVYHPNIDDQGRICLDVLKKPPKARYDERSTC</sequence>
<protein>
    <submittedName>
        <fullName evidence="6">Ubiquitin-conjugating enzyme E2 T</fullName>
    </submittedName>
</protein>
<dbReference type="PROSITE" id="PS50127">
    <property type="entry name" value="UBC_2"/>
    <property type="match status" value="1"/>
</dbReference>
<dbReference type="GO" id="GO:0005524">
    <property type="term" value="F:ATP binding"/>
    <property type="evidence" value="ECO:0007669"/>
    <property type="project" value="UniProtKB-UniRule"/>
</dbReference>
<evidence type="ECO:0000256" key="1">
    <source>
        <dbReference type="ARBA" id="ARBA00022679"/>
    </source>
</evidence>
<dbReference type="EMBL" id="JAAAUY010000128">
    <property type="protein sequence ID" value="KAF9334828.1"/>
    <property type="molecule type" value="Genomic_DNA"/>
</dbReference>
<dbReference type="InterPro" id="IPR000608">
    <property type="entry name" value="UBC"/>
</dbReference>
<keyword evidence="1" id="KW-0808">Transferase</keyword>
<feature type="domain" description="UBC core" evidence="5">
    <location>
        <begin position="1"/>
        <end position="80"/>
    </location>
</feature>
<dbReference type="GO" id="GO:0016740">
    <property type="term" value="F:transferase activity"/>
    <property type="evidence" value="ECO:0007669"/>
    <property type="project" value="UniProtKB-KW"/>
</dbReference>
<evidence type="ECO:0000259" key="5">
    <source>
        <dbReference type="PROSITE" id="PS50127"/>
    </source>
</evidence>
<dbReference type="PANTHER" id="PTHR24067">
    <property type="entry name" value="UBIQUITIN-CONJUGATING ENZYME E2"/>
    <property type="match status" value="1"/>
</dbReference>
<evidence type="ECO:0000313" key="7">
    <source>
        <dbReference type="Proteomes" id="UP000696485"/>
    </source>
</evidence>
<dbReference type="InterPro" id="IPR016135">
    <property type="entry name" value="UBQ-conjugating_enzyme/RWD"/>
</dbReference>
<dbReference type="SUPFAM" id="SSF54495">
    <property type="entry name" value="UBC-like"/>
    <property type="match status" value="1"/>
</dbReference>
<name>A0A9P5VPD8_9FUNG</name>
<evidence type="ECO:0000256" key="3">
    <source>
        <dbReference type="PROSITE-ProRule" id="PRU10133"/>
    </source>
</evidence>
<dbReference type="Proteomes" id="UP000696485">
    <property type="component" value="Unassembled WGS sequence"/>
</dbReference>
<comment type="similarity">
    <text evidence="4">Belongs to the ubiquitin-conjugating enzyme family.</text>
</comment>
<dbReference type="PROSITE" id="PS00183">
    <property type="entry name" value="UBC_1"/>
    <property type="match status" value="1"/>
</dbReference>
<dbReference type="AlphaFoldDB" id="A0A9P5VPD8"/>
<organism evidence="6 7">
    <name type="scientific">Podila minutissima</name>
    <dbReference type="NCBI Taxonomy" id="64525"/>
    <lineage>
        <taxon>Eukaryota</taxon>
        <taxon>Fungi</taxon>
        <taxon>Fungi incertae sedis</taxon>
        <taxon>Mucoromycota</taxon>
        <taxon>Mortierellomycotina</taxon>
        <taxon>Mortierellomycetes</taxon>
        <taxon>Mortierellales</taxon>
        <taxon>Mortierellaceae</taxon>
        <taxon>Podila</taxon>
    </lineage>
</organism>
<keyword evidence="7" id="KW-1185">Reference proteome</keyword>
<keyword evidence="2 4" id="KW-0833">Ubl conjugation pathway</keyword>
<evidence type="ECO:0000313" key="6">
    <source>
        <dbReference type="EMBL" id="KAF9334828.1"/>
    </source>
</evidence>
<accession>A0A9P5VPD8</accession>
<evidence type="ECO:0000256" key="4">
    <source>
        <dbReference type="RuleBase" id="RU362109"/>
    </source>
</evidence>
<evidence type="ECO:0000256" key="2">
    <source>
        <dbReference type="ARBA" id="ARBA00022786"/>
    </source>
</evidence>
<feature type="active site" description="Glycyl thioester intermediate" evidence="3">
    <location>
        <position position="62"/>
    </location>
</feature>
<dbReference type="InterPro" id="IPR023313">
    <property type="entry name" value="UBQ-conjugating_AS"/>
</dbReference>
<dbReference type="Gene3D" id="3.10.110.10">
    <property type="entry name" value="Ubiquitin Conjugating Enzyme"/>
    <property type="match status" value="1"/>
</dbReference>